<keyword evidence="2" id="KW-1185">Reference proteome</keyword>
<comment type="caution">
    <text evidence="1">The sequence shown here is derived from an EMBL/GenBank/DDBJ whole genome shotgun (WGS) entry which is preliminary data.</text>
</comment>
<gene>
    <name evidence="1" type="ORF">E2C01_074274</name>
</gene>
<evidence type="ECO:0000313" key="2">
    <source>
        <dbReference type="Proteomes" id="UP000324222"/>
    </source>
</evidence>
<reference evidence="1 2" key="1">
    <citation type="submission" date="2019-05" db="EMBL/GenBank/DDBJ databases">
        <title>Another draft genome of Portunus trituberculatus and its Hox gene families provides insights of decapod evolution.</title>
        <authorList>
            <person name="Jeong J.-H."/>
            <person name="Song I."/>
            <person name="Kim S."/>
            <person name="Choi T."/>
            <person name="Kim D."/>
            <person name="Ryu S."/>
            <person name="Kim W."/>
        </authorList>
    </citation>
    <scope>NUCLEOTIDE SEQUENCE [LARGE SCALE GENOMIC DNA]</scope>
    <source>
        <tissue evidence="1">Muscle</tissue>
    </source>
</reference>
<dbReference type="Proteomes" id="UP000324222">
    <property type="component" value="Unassembled WGS sequence"/>
</dbReference>
<name>A0A5B7I597_PORTR</name>
<evidence type="ECO:0000313" key="1">
    <source>
        <dbReference type="EMBL" id="MPC79730.1"/>
    </source>
</evidence>
<accession>A0A5B7I597</accession>
<protein>
    <submittedName>
        <fullName evidence="1">Uncharacterized protein</fullName>
    </submittedName>
</protein>
<sequence>MEPGQRVGGAAWLGGCHALTPSRRGNSEVHKGAAASTVPCTNHSFLPCLPTVHQEVHLKPQLPWPFCFSLSFPSLPYLTATFSLHPTSLSAMPASPTRFFSCL</sequence>
<proteinExistence type="predicted"/>
<organism evidence="1 2">
    <name type="scientific">Portunus trituberculatus</name>
    <name type="common">Swimming crab</name>
    <name type="synonym">Neptunus trituberculatus</name>
    <dbReference type="NCBI Taxonomy" id="210409"/>
    <lineage>
        <taxon>Eukaryota</taxon>
        <taxon>Metazoa</taxon>
        <taxon>Ecdysozoa</taxon>
        <taxon>Arthropoda</taxon>
        <taxon>Crustacea</taxon>
        <taxon>Multicrustacea</taxon>
        <taxon>Malacostraca</taxon>
        <taxon>Eumalacostraca</taxon>
        <taxon>Eucarida</taxon>
        <taxon>Decapoda</taxon>
        <taxon>Pleocyemata</taxon>
        <taxon>Brachyura</taxon>
        <taxon>Eubrachyura</taxon>
        <taxon>Portunoidea</taxon>
        <taxon>Portunidae</taxon>
        <taxon>Portuninae</taxon>
        <taxon>Portunus</taxon>
    </lineage>
</organism>
<dbReference type="AlphaFoldDB" id="A0A5B7I597"/>
<dbReference type="EMBL" id="VSRR010051952">
    <property type="protein sequence ID" value="MPC79730.1"/>
    <property type="molecule type" value="Genomic_DNA"/>
</dbReference>